<name>A0AAV5VQ32_9BILA</name>
<dbReference type="PANTHER" id="PTHR11073:SF1">
    <property type="entry name" value="CALNEXIN 14D-RELATED"/>
    <property type="match status" value="1"/>
</dbReference>
<dbReference type="FunFam" id="2.60.120.200:FF:000011">
    <property type="entry name" value="Probable calnexin"/>
    <property type="match status" value="1"/>
</dbReference>
<evidence type="ECO:0008006" key="17">
    <source>
        <dbReference type="Google" id="ProtNLM"/>
    </source>
</evidence>
<evidence type="ECO:0000256" key="7">
    <source>
        <dbReference type="ARBA" id="ARBA00022989"/>
    </source>
</evidence>
<comment type="function">
    <text evidence="11">Calcium-binding protein that interacts with newly synthesized monoglucosylated glycoproteins in the endoplasmic reticulum. It may act in assisting protein assembly and/or in the retention within the ER of unassembled protein subunits. It seems to play a major role in the quality control apparatus of the ER by the retention of incorrectly folded proteins. Required for embryogenesis and larval development under heat and ER stress conditions. May be important for germ cell development. Involved in neuronal necrotic cell death.</text>
</comment>
<evidence type="ECO:0000256" key="11">
    <source>
        <dbReference type="ARBA" id="ARBA00053392"/>
    </source>
</evidence>
<protein>
    <recommendedName>
        <fullName evidence="17">Calnexin</fullName>
    </recommendedName>
</protein>
<keyword evidence="8 13" id="KW-0472">Membrane</keyword>
<dbReference type="GO" id="GO:0036503">
    <property type="term" value="P:ERAD pathway"/>
    <property type="evidence" value="ECO:0007669"/>
    <property type="project" value="TreeGrafter"/>
</dbReference>
<evidence type="ECO:0000256" key="1">
    <source>
        <dbReference type="ARBA" id="ARBA00004115"/>
    </source>
</evidence>
<comment type="caution">
    <text evidence="15">The sequence shown here is derived from an EMBL/GenBank/DDBJ whole genome shotgun (WGS) entry which is preliminary data.</text>
</comment>
<dbReference type="FunFam" id="2.10.250.10:FF:000001">
    <property type="entry name" value="Calnexin homolog"/>
    <property type="match status" value="1"/>
</dbReference>
<feature type="transmembrane region" description="Helical" evidence="13">
    <location>
        <begin position="497"/>
        <end position="518"/>
    </location>
</feature>
<dbReference type="Gene3D" id="2.60.120.200">
    <property type="match status" value="1"/>
</dbReference>
<feature type="region of interest" description="Disordered" evidence="14">
    <location>
        <begin position="280"/>
        <end position="348"/>
    </location>
</feature>
<evidence type="ECO:0000256" key="8">
    <source>
        <dbReference type="ARBA" id="ARBA00023136"/>
    </source>
</evidence>
<feature type="compositionally biased region" description="Acidic residues" evidence="14">
    <location>
        <begin position="293"/>
        <end position="303"/>
    </location>
</feature>
<dbReference type="PANTHER" id="PTHR11073">
    <property type="entry name" value="CALRETICULIN AND CALNEXIN"/>
    <property type="match status" value="1"/>
</dbReference>
<evidence type="ECO:0000256" key="6">
    <source>
        <dbReference type="ARBA" id="ARBA00022824"/>
    </source>
</evidence>
<dbReference type="Gene3D" id="2.10.250.10">
    <property type="entry name" value="Calreticulin/calnexin, P domain"/>
    <property type="match status" value="1"/>
</dbReference>
<dbReference type="InterPro" id="IPR013320">
    <property type="entry name" value="ConA-like_dom_sf"/>
</dbReference>
<keyword evidence="12" id="KW-1015">Disulfide bond</keyword>
<evidence type="ECO:0000313" key="16">
    <source>
        <dbReference type="Proteomes" id="UP001432322"/>
    </source>
</evidence>
<dbReference type="AlphaFoldDB" id="A0AAV5VQ32"/>
<dbReference type="Proteomes" id="UP001432322">
    <property type="component" value="Unassembled WGS sequence"/>
</dbReference>
<dbReference type="GO" id="GO:0031410">
    <property type="term" value="C:cytoplasmic vesicle"/>
    <property type="evidence" value="ECO:0007669"/>
    <property type="project" value="UniProtKB-SubCell"/>
</dbReference>
<dbReference type="Pfam" id="PF00262">
    <property type="entry name" value="Calreticulin"/>
    <property type="match status" value="1"/>
</dbReference>
<sequence length="658" mass="72890">SYQLSMVLSPSSSRRGVWLLLVVVAVAALNGGVRAEEDEEEGGVPVESVKEEFVPIKFVEPKLSGEVTKDATIHLWEYFKGRGAIGKTWLKSKAKKDGVEAEISKYNGEWEITTPSEVSIEGDYSLVVKTMARHGAIATKLSKPFSFAEGKTMVMQYEVRFEEGQNCGGGYVKLLSEGAEKVLEEFNDKTGYTIMFGPDKCSPAGKIHLIFRYKNPKNGTISEHHARQPDSIASSYWDDHKTHLYTLTLKGDGSYAVTVDYKSLYYGNILKDVVPAIEPPKQIADPADTKPEDWDERAEIEDESAVKPDDWDESAQKEIVDETAEKPSDWLEEEQPLIPDPKAEKPDDWDVEMDGEWEPPMIENVACEGISGCGEWKRPTIKNPAYKGKWRRPKIANPAYKGIWAPRQIDNPDYFDPSESPLAGLEPVSALGIELWTMSKNIMFSNFLVADSEAVAAEAARLTYDVRKTEDARLKASKGEGAGIFSGLVDAAEDKPWLWAVYVLGVIIPVIIIAVFCFGRKSSPDGPDVAYRKKYDVPTADDDETAPNLVNEDGEEAQQEEDDEAAVQAEVVTQLEKNTQNRRQSKSPARKSAPASANKKKSVREEIEADDSEDTEDSAAGDAKASASEKDEEPEEEPVPVKNEKPAQKKRARAKKAD</sequence>
<evidence type="ECO:0000256" key="2">
    <source>
        <dbReference type="ARBA" id="ARBA00004541"/>
    </source>
</evidence>
<dbReference type="SUPFAM" id="SSF49899">
    <property type="entry name" value="Concanavalin A-like lectins/glucanases"/>
    <property type="match status" value="1"/>
</dbReference>
<dbReference type="PROSITE" id="PS00803">
    <property type="entry name" value="CALRETICULIN_1"/>
    <property type="match status" value="1"/>
</dbReference>
<dbReference type="PRINTS" id="PR00626">
    <property type="entry name" value="CALRETICULIN"/>
</dbReference>
<dbReference type="InterPro" id="IPR018124">
    <property type="entry name" value="Calret/calnex_CS"/>
</dbReference>
<dbReference type="InterPro" id="IPR001580">
    <property type="entry name" value="Calret/calnex"/>
</dbReference>
<keyword evidence="6 13" id="KW-0256">Endoplasmic reticulum</keyword>
<evidence type="ECO:0000256" key="4">
    <source>
        <dbReference type="ARBA" id="ARBA00010983"/>
    </source>
</evidence>
<feature type="non-terminal residue" evidence="15">
    <location>
        <position position="1"/>
    </location>
</feature>
<evidence type="ECO:0000256" key="10">
    <source>
        <dbReference type="ARBA" id="ARBA00023329"/>
    </source>
</evidence>
<evidence type="ECO:0000313" key="15">
    <source>
        <dbReference type="EMBL" id="GMT20085.1"/>
    </source>
</evidence>
<dbReference type="GO" id="GO:0005509">
    <property type="term" value="F:calcium ion binding"/>
    <property type="evidence" value="ECO:0007669"/>
    <property type="project" value="InterPro"/>
</dbReference>
<keyword evidence="5 13" id="KW-0812">Transmembrane</keyword>
<reference evidence="15" key="1">
    <citation type="submission" date="2023-10" db="EMBL/GenBank/DDBJ databases">
        <title>Genome assembly of Pristionchus species.</title>
        <authorList>
            <person name="Yoshida K."/>
            <person name="Sommer R.J."/>
        </authorList>
    </citation>
    <scope>NUCLEOTIDE SEQUENCE</scope>
    <source>
        <strain evidence="15">RS5133</strain>
    </source>
</reference>
<proteinExistence type="inferred from homology"/>
<feature type="disulfide bond" evidence="12">
    <location>
        <begin position="167"/>
        <end position="201"/>
    </location>
</feature>
<keyword evidence="7 13" id="KW-1133">Transmembrane helix</keyword>
<dbReference type="GO" id="GO:0006457">
    <property type="term" value="P:protein folding"/>
    <property type="evidence" value="ECO:0007669"/>
    <property type="project" value="InterPro"/>
</dbReference>
<evidence type="ECO:0000256" key="14">
    <source>
        <dbReference type="SAM" id="MobiDB-lite"/>
    </source>
</evidence>
<dbReference type="GO" id="GO:0005789">
    <property type="term" value="C:endoplasmic reticulum membrane"/>
    <property type="evidence" value="ECO:0007669"/>
    <property type="project" value="UniProtKB-SubCell"/>
</dbReference>
<feature type="region of interest" description="Disordered" evidence="14">
    <location>
        <begin position="535"/>
        <end position="658"/>
    </location>
</feature>
<dbReference type="GO" id="GO:0051082">
    <property type="term" value="F:unfolded protein binding"/>
    <property type="evidence" value="ECO:0007669"/>
    <property type="project" value="InterPro"/>
</dbReference>
<feature type="compositionally biased region" description="Basic and acidic residues" evidence="14">
    <location>
        <begin position="304"/>
        <end position="329"/>
    </location>
</feature>
<keyword evidence="10" id="KW-0968">Cytoplasmic vesicle</keyword>
<evidence type="ECO:0000256" key="9">
    <source>
        <dbReference type="ARBA" id="ARBA00023186"/>
    </source>
</evidence>
<organism evidence="15 16">
    <name type="scientific">Pristionchus fissidentatus</name>
    <dbReference type="NCBI Taxonomy" id="1538716"/>
    <lineage>
        <taxon>Eukaryota</taxon>
        <taxon>Metazoa</taxon>
        <taxon>Ecdysozoa</taxon>
        <taxon>Nematoda</taxon>
        <taxon>Chromadorea</taxon>
        <taxon>Rhabditida</taxon>
        <taxon>Rhabditina</taxon>
        <taxon>Diplogasteromorpha</taxon>
        <taxon>Diplogasteroidea</taxon>
        <taxon>Neodiplogasteridae</taxon>
        <taxon>Pristionchus</taxon>
    </lineage>
</organism>
<gene>
    <name evidence="15" type="ORF">PFISCL1PPCAC_11382</name>
</gene>
<feature type="chain" id="PRO_5043105498" description="Calnexin" evidence="13">
    <location>
        <begin position="36"/>
        <end position="658"/>
    </location>
</feature>
<evidence type="ECO:0000256" key="3">
    <source>
        <dbReference type="ARBA" id="ARBA00004556"/>
    </source>
</evidence>
<comment type="subcellular location">
    <subcellularLocation>
        <location evidence="3">Cytoplasm</location>
        <location evidence="3">Perinuclear region</location>
    </subcellularLocation>
    <subcellularLocation>
        <location evidence="2">Cytoplasmic vesicle</location>
    </subcellularLocation>
    <subcellularLocation>
        <location evidence="1">Endoplasmic reticulum membrane</location>
        <topology evidence="1">Single-pass type I membrane protein</topology>
    </subcellularLocation>
</comment>
<keyword evidence="13" id="KW-0732">Signal</keyword>
<dbReference type="GO" id="GO:0048471">
    <property type="term" value="C:perinuclear region of cytoplasm"/>
    <property type="evidence" value="ECO:0007669"/>
    <property type="project" value="UniProtKB-SubCell"/>
</dbReference>
<comment type="similarity">
    <text evidence="4 13">Belongs to the calreticulin family.</text>
</comment>
<dbReference type="EMBL" id="BTSY01000003">
    <property type="protein sequence ID" value="GMT20085.1"/>
    <property type="molecule type" value="Genomic_DNA"/>
</dbReference>
<evidence type="ECO:0000256" key="12">
    <source>
        <dbReference type="PIRSR" id="PIRSR601580-3"/>
    </source>
</evidence>
<keyword evidence="9 13" id="KW-0143">Chaperone</keyword>
<feature type="compositionally biased region" description="Acidic residues" evidence="14">
    <location>
        <begin position="552"/>
        <end position="565"/>
    </location>
</feature>
<feature type="signal peptide" evidence="13">
    <location>
        <begin position="1"/>
        <end position="35"/>
    </location>
</feature>
<dbReference type="InterPro" id="IPR009033">
    <property type="entry name" value="Calreticulin/calnexin_P_dom_sf"/>
</dbReference>
<feature type="compositionally biased region" description="Basic residues" evidence="14">
    <location>
        <begin position="648"/>
        <end position="658"/>
    </location>
</feature>
<keyword evidence="16" id="KW-1185">Reference proteome</keyword>
<accession>A0AAV5VQ32</accession>
<evidence type="ECO:0000256" key="13">
    <source>
        <dbReference type="RuleBase" id="RU362126"/>
    </source>
</evidence>
<evidence type="ECO:0000256" key="5">
    <source>
        <dbReference type="ARBA" id="ARBA00022692"/>
    </source>
</evidence>
<dbReference type="SUPFAM" id="SSF63887">
    <property type="entry name" value="P-domain of calnexin/calreticulin"/>
    <property type="match status" value="1"/>
</dbReference>
<feature type="compositionally biased region" description="Acidic residues" evidence="14">
    <location>
        <begin position="607"/>
        <end position="619"/>
    </location>
</feature>